<dbReference type="RefSeq" id="WP_162558564.1">
    <property type="nucleotide sequence ID" value="NZ_CP029347.1"/>
</dbReference>
<name>A0A2S2E471_9ALTE</name>
<keyword evidence="3" id="KW-1185">Reference proteome</keyword>
<dbReference type="Proteomes" id="UP000245728">
    <property type="component" value="Chromosome"/>
</dbReference>
<evidence type="ECO:0000313" key="2">
    <source>
        <dbReference type="EMBL" id="AWL12389.1"/>
    </source>
</evidence>
<dbReference type="EMBL" id="CP029347">
    <property type="protein sequence ID" value="AWL12389.1"/>
    <property type="molecule type" value="Genomic_DNA"/>
</dbReference>
<evidence type="ECO:0000313" key="3">
    <source>
        <dbReference type="Proteomes" id="UP000245728"/>
    </source>
</evidence>
<feature type="signal peptide" evidence="1">
    <location>
        <begin position="1"/>
        <end position="21"/>
    </location>
</feature>
<feature type="chain" id="PRO_5015627039" description="Blue (type 1) copper domain-containing protein" evidence="1">
    <location>
        <begin position="22"/>
        <end position="402"/>
    </location>
</feature>
<dbReference type="KEGG" id="salh:HMF8227_01919"/>
<gene>
    <name evidence="2" type="ORF">HMF8227_01919</name>
</gene>
<evidence type="ECO:0008006" key="4">
    <source>
        <dbReference type="Google" id="ProtNLM"/>
    </source>
</evidence>
<sequence length="402" mass="45492">MKRIYVVLTLFSIIMAFSSHGAPAPKPYVVNMQTYDFGFKMPKKIKSGWVTFDLKNIGQKTHYALLLKKTDTVSLEAFKEGIENLDMPGFEDVIELGGPGMHSSGKQSQTTVKLDPGHYAAFCAIKTKDGQMHIKLGMLEYFEVTDTPSNAPEPKADNRVVLDEYAMTPDKAFIQGKQTIAFHHKGSSLMDGHLVKITEQSTLESAMTFMDTIADPTPAIFLGGVEQLPKGQTSYLTLDLSPGDYAWLSHEYGRWGMRHKFSIPVKSSQSQNERVEILHLHMDDANFGLPDKLEPGRYKFVLDNQTNETHKLTVRRMKSGKTKQDFIDDYRYWAKKVQAGEPIDRTPSFKWFKVETDVVSPYDNDSITVSLEDGLYTFICMYQGEQGFHFMNRNSFAAITVQ</sequence>
<proteinExistence type="predicted"/>
<protein>
    <recommendedName>
        <fullName evidence="4">Blue (type 1) copper domain-containing protein</fullName>
    </recommendedName>
</protein>
<keyword evidence="1" id="KW-0732">Signal</keyword>
<dbReference type="AlphaFoldDB" id="A0A2S2E471"/>
<organism evidence="2 3">
    <name type="scientific">Saliniradius amylolyticus</name>
    <dbReference type="NCBI Taxonomy" id="2183582"/>
    <lineage>
        <taxon>Bacteria</taxon>
        <taxon>Pseudomonadati</taxon>
        <taxon>Pseudomonadota</taxon>
        <taxon>Gammaproteobacteria</taxon>
        <taxon>Alteromonadales</taxon>
        <taxon>Alteromonadaceae</taxon>
        <taxon>Saliniradius</taxon>
    </lineage>
</organism>
<reference evidence="2 3" key="1">
    <citation type="submission" date="2018-05" db="EMBL/GenBank/DDBJ databases">
        <title>Salinimonas sp. HMF8227 Genome sequencing and assembly.</title>
        <authorList>
            <person name="Kang H."/>
            <person name="Kang J."/>
            <person name="Cha I."/>
            <person name="Kim H."/>
            <person name="Joh K."/>
        </authorList>
    </citation>
    <scope>NUCLEOTIDE SEQUENCE [LARGE SCALE GENOMIC DNA]</scope>
    <source>
        <strain evidence="2 3">HMF8227</strain>
    </source>
</reference>
<evidence type="ECO:0000256" key="1">
    <source>
        <dbReference type="SAM" id="SignalP"/>
    </source>
</evidence>
<accession>A0A2S2E471</accession>